<dbReference type="InterPro" id="IPR000073">
    <property type="entry name" value="AB_hydrolase_1"/>
</dbReference>
<reference evidence="2" key="1">
    <citation type="submission" date="2022-11" db="EMBL/GenBank/DDBJ databases">
        <authorList>
            <person name="Petersen C."/>
        </authorList>
    </citation>
    <scope>NUCLEOTIDE SEQUENCE</scope>
    <source>
        <strain evidence="2">IBT 21917</strain>
    </source>
</reference>
<dbReference type="Pfam" id="PF12697">
    <property type="entry name" value="Abhydrolase_6"/>
    <property type="match status" value="1"/>
</dbReference>
<dbReference type="EMBL" id="JAPQKO010000004">
    <property type="protein sequence ID" value="KAJ5165826.1"/>
    <property type="molecule type" value="Genomic_DNA"/>
</dbReference>
<dbReference type="GO" id="GO:0017000">
    <property type="term" value="P:antibiotic biosynthetic process"/>
    <property type="evidence" value="ECO:0007669"/>
    <property type="project" value="UniProtKB-ARBA"/>
</dbReference>
<dbReference type="OrthoDB" id="94039at2759"/>
<comment type="caution">
    <text evidence="2">The sequence shown here is derived from an EMBL/GenBank/DDBJ whole genome shotgun (WGS) entry which is preliminary data.</text>
</comment>
<sequence length="344" mass="38432">MSHFQVIEHTAQCQLCRERPGAVKPGHESQLKLAVKQYIPLDNLSPKEGDVTIIGAHANGFPKGQSGVLNEDILGDDPSWWDHGRDLLSLINQFQGQMSQPLVGIGHSMGGMQLAHLSLLHPSLFEALVLVDPVIQGGNPSRPYAVPSTYRRDLWPSRAEATEKIQSSPFYKSWDPPQELFTFLRSSYIDERSGLPRGVQEDEMYADDMDDFPFYRPEPRQMLQRLPDLKPSVLYLFGSKSELSTPVSRQQKLEITGTGVGGSGGVAKGRVKEAVLPCGHLVPMELVEECARASADFVDFELSAWESRRSQFHRAWSEVSHHERTAIDDQWKAHIGPLAKKSKI</sequence>
<gene>
    <name evidence="2" type="ORF">N7492_006122</name>
</gene>
<dbReference type="SUPFAM" id="SSF53474">
    <property type="entry name" value="alpha/beta-Hydrolases"/>
    <property type="match status" value="1"/>
</dbReference>
<dbReference type="Gene3D" id="3.40.50.1820">
    <property type="entry name" value="alpha/beta hydrolase"/>
    <property type="match status" value="1"/>
</dbReference>
<protein>
    <recommendedName>
        <fullName evidence="1">AB hydrolase-1 domain-containing protein</fullName>
    </recommendedName>
</protein>
<evidence type="ECO:0000313" key="3">
    <source>
        <dbReference type="Proteomes" id="UP001146351"/>
    </source>
</evidence>
<accession>A0A9W9I2B2</accession>
<dbReference type="AlphaFoldDB" id="A0A9W9I2B2"/>
<name>A0A9W9I2B2_9EURO</name>
<dbReference type="Proteomes" id="UP001146351">
    <property type="component" value="Unassembled WGS sequence"/>
</dbReference>
<evidence type="ECO:0000313" key="2">
    <source>
        <dbReference type="EMBL" id="KAJ5165826.1"/>
    </source>
</evidence>
<dbReference type="InterPro" id="IPR029058">
    <property type="entry name" value="AB_hydrolase_fold"/>
</dbReference>
<reference evidence="2" key="2">
    <citation type="journal article" date="2023" name="IMA Fungus">
        <title>Comparative genomic study of the Penicillium genus elucidates a diverse pangenome and 15 lateral gene transfer events.</title>
        <authorList>
            <person name="Petersen C."/>
            <person name="Sorensen T."/>
            <person name="Nielsen M.R."/>
            <person name="Sondergaard T.E."/>
            <person name="Sorensen J.L."/>
            <person name="Fitzpatrick D.A."/>
            <person name="Frisvad J.C."/>
            <person name="Nielsen K.L."/>
        </authorList>
    </citation>
    <scope>NUCLEOTIDE SEQUENCE</scope>
    <source>
        <strain evidence="2">IBT 21917</strain>
    </source>
</reference>
<feature type="domain" description="AB hydrolase-1" evidence="1">
    <location>
        <begin position="77"/>
        <end position="292"/>
    </location>
</feature>
<organism evidence="2 3">
    <name type="scientific">Penicillium capsulatum</name>
    <dbReference type="NCBI Taxonomy" id="69766"/>
    <lineage>
        <taxon>Eukaryota</taxon>
        <taxon>Fungi</taxon>
        <taxon>Dikarya</taxon>
        <taxon>Ascomycota</taxon>
        <taxon>Pezizomycotina</taxon>
        <taxon>Eurotiomycetes</taxon>
        <taxon>Eurotiomycetidae</taxon>
        <taxon>Eurotiales</taxon>
        <taxon>Aspergillaceae</taxon>
        <taxon>Penicillium</taxon>
    </lineage>
</organism>
<evidence type="ECO:0000259" key="1">
    <source>
        <dbReference type="Pfam" id="PF12697"/>
    </source>
</evidence>
<dbReference type="GO" id="GO:0072330">
    <property type="term" value="P:monocarboxylic acid biosynthetic process"/>
    <property type="evidence" value="ECO:0007669"/>
    <property type="project" value="UniProtKB-ARBA"/>
</dbReference>
<proteinExistence type="predicted"/>
<keyword evidence="3" id="KW-1185">Reference proteome</keyword>